<dbReference type="Pfam" id="PF21743">
    <property type="entry name" value="PTM_DIR17_Tudor"/>
    <property type="match status" value="1"/>
</dbReference>
<evidence type="ECO:0000313" key="4">
    <source>
        <dbReference type="Proteomes" id="UP000237271"/>
    </source>
</evidence>
<keyword evidence="4" id="KW-1185">Reference proteome</keyword>
<dbReference type="Proteomes" id="UP000237271">
    <property type="component" value="Unassembled WGS sequence"/>
</dbReference>
<accession>A0A2P4X9P9</accession>
<reference evidence="3 4" key="1">
    <citation type="journal article" date="2017" name="Genome Biol. Evol.">
        <title>Phytophthora megakarya and P. palmivora, closely related causal agents of cacao black pod rot, underwent increases in genome sizes and gene numbers by different mechanisms.</title>
        <authorList>
            <person name="Ali S.S."/>
            <person name="Shao J."/>
            <person name="Lary D.J."/>
            <person name="Kronmiller B."/>
            <person name="Shen D."/>
            <person name="Strem M.D."/>
            <person name="Amoako-Attah I."/>
            <person name="Akrofi A.Y."/>
            <person name="Begoude B.A."/>
            <person name="Ten Hoopen G.M."/>
            <person name="Coulibaly K."/>
            <person name="Kebe B.I."/>
            <person name="Melnick R.L."/>
            <person name="Guiltinan M.J."/>
            <person name="Tyler B.M."/>
            <person name="Meinhardt L.W."/>
            <person name="Bailey B.A."/>
        </authorList>
    </citation>
    <scope>NUCLEOTIDE SEQUENCE [LARGE SCALE GENOMIC DNA]</scope>
    <source>
        <strain evidence="4">sbr112.9</strain>
    </source>
</reference>
<dbReference type="OrthoDB" id="168165at2759"/>
<evidence type="ECO:0000256" key="1">
    <source>
        <dbReference type="SAM" id="MobiDB-lite"/>
    </source>
</evidence>
<dbReference type="CDD" id="cd20401">
    <property type="entry name" value="Tudor_AtPTM-like"/>
    <property type="match status" value="1"/>
</dbReference>
<comment type="caution">
    <text evidence="3">The sequence shown here is derived from an EMBL/GenBank/DDBJ whole genome shotgun (WGS) entry which is preliminary data.</text>
</comment>
<feature type="region of interest" description="Disordered" evidence="1">
    <location>
        <begin position="94"/>
        <end position="136"/>
    </location>
</feature>
<name>A0A2P4X9P9_9STRA</name>
<proteinExistence type="predicted"/>
<organism evidence="3 4">
    <name type="scientific">Phytophthora palmivora</name>
    <dbReference type="NCBI Taxonomy" id="4796"/>
    <lineage>
        <taxon>Eukaryota</taxon>
        <taxon>Sar</taxon>
        <taxon>Stramenopiles</taxon>
        <taxon>Oomycota</taxon>
        <taxon>Peronosporomycetes</taxon>
        <taxon>Peronosporales</taxon>
        <taxon>Peronosporaceae</taxon>
        <taxon>Phytophthora</taxon>
    </lineage>
</organism>
<evidence type="ECO:0000259" key="2">
    <source>
        <dbReference type="Pfam" id="PF21743"/>
    </source>
</evidence>
<dbReference type="PANTHER" id="PTHR37384">
    <property type="entry name" value="OS01G0835600 PROTEIN"/>
    <property type="match status" value="1"/>
</dbReference>
<gene>
    <name evidence="3" type="ORF">PHPALM_28588</name>
</gene>
<dbReference type="AlphaFoldDB" id="A0A2P4X9P9"/>
<sequence length="156" mass="17434">MNDDNEDASAPPSPTEQRDIRIMFHGREIFAEDLIGLRVAKTFAGHGRFLGQVVKFDKRVSLYTVVYADGDAEDLTVDGTLQILIQDEIERADPAQPSPAISLLFKKSEEGSSPASPDTGDFMMPPPAQRPVQRRTKIQVSEREAQFVINQQCWTE</sequence>
<dbReference type="EMBL" id="NCKW01015613">
    <property type="protein sequence ID" value="POM62277.1"/>
    <property type="molecule type" value="Genomic_DNA"/>
</dbReference>
<dbReference type="PANTHER" id="PTHR37384:SF1">
    <property type="entry name" value="OS01G0835600 PROTEIN"/>
    <property type="match status" value="1"/>
</dbReference>
<protein>
    <recommendedName>
        <fullName evidence="2">PTM/DIR17-like Tudor domain-containing protein</fullName>
    </recommendedName>
</protein>
<feature type="domain" description="PTM/DIR17-like Tudor" evidence="2">
    <location>
        <begin position="36"/>
        <end position="83"/>
    </location>
</feature>
<dbReference type="InterPro" id="IPR047365">
    <property type="entry name" value="Tudor_AtPTM-like"/>
</dbReference>
<evidence type="ECO:0000313" key="3">
    <source>
        <dbReference type="EMBL" id="POM62277.1"/>
    </source>
</evidence>